<accession>A0AAV7XRR2</accession>
<dbReference type="PANTHER" id="PTHR11008">
    <property type="entry name" value="PROTEIN TAKEOUT-LIKE PROTEIN"/>
    <property type="match status" value="1"/>
</dbReference>
<feature type="chain" id="PRO_5043496523" evidence="1">
    <location>
        <begin position="26"/>
        <end position="259"/>
    </location>
</feature>
<comment type="caution">
    <text evidence="2">The sequence shown here is derived from an EMBL/GenBank/DDBJ whole genome shotgun (WGS) entry which is preliminary data.</text>
</comment>
<keyword evidence="3" id="KW-1185">Reference proteome</keyword>
<dbReference type="Gene3D" id="3.15.10.30">
    <property type="entry name" value="Haemolymph juvenile hormone binding protein"/>
    <property type="match status" value="1"/>
</dbReference>
<keyword evidence="1" id="KW-0732">Signal</keyword>
<sequence>MASFRTTGPLAVALALALAPSSVISATSGCAYLEPLWGCGAKSPQLNTCLATGVTYDIKILKNGIPKLGVPSLDPFSVPRVDLLANGKTATLTSCKLTGGASAVVSNFSSVIDSGIGYSIALPTFELKCSYSMAAGFLGAAKQNSGNAAISMKNYKSWFHHTGSLRISCAKVYAQWDSAATNVLGGDSFHATFDGLGKQTLDQNKLRSIAFTAFQSTQAKLLNTYLQTLFSNFPTYATWLPPNSVSNRVPYCIAGKPSC</sequence>
<evidence type="ECO:0000256" key="1">
    <source>
        <dbReference type="SAM" id="SignalP"/>
    </source>
</evidence>
<protein>
    <submittedName>
        <fullName evidence="2">Uncharacterized protein</fullName>
    </submittedName>
</protein>
<dbReference type="Pfam" id="PF06585">
    <property type="entry name" value="JHBP"/>
    <property type="match status" value="1"/>
</dbReference>
<dbReference type="SMART" id="SM00700">
    <property type="entry name" value="JHBP"/>
    <property type="match status" value="1"/>
</dbReference>
<dbReference type="PROSITE" id="PS51257">
    <property type="entry name" value="PROKAR_LIPOPROTEIN"/>
    <property type="match status" value="1"/>
</dbReference>
<dbReference type="InterPro" id="IPR038606">
    <property type="entry name" value="To_sf"/>
</dbReference>
<dbReference type="InterPro" id="IPR010562">
    <property type="entry name" value="Haemolymph_juvenile_hormone-bd"/>
</dbReference>
<dbReference type="GO" id="GO:0005615">
    <property type="term" value="C:extracellular space"/>
    <property type="evidence" value="ECO:0007669"/>
    <property type="project" value="TreeGrafter"/>
</dbReference>
<proteinExistence type="predicted"/>
<name>A0AAV7XRR2_9NEOP</name>
<dbReference type="PANTHER" id="PTHR11008:SF32">
    <property type="entry name" value="CIRCADIAN CLOCK-CONTROLLED PROTEIN DAYWAKE-RELATED"/>
    <property type="match status" value="1"/>
</dbReference>
<dbReference type="AlphaFoldDB" id="A0AAV7XRR2"/>
<dbReference type="Proteomes" id="UP001075354">
    <property type="component" value="Chromosome 4"/>
</dbReference>
<gene>
    <name evidence="2" type="ORF">ONE63_007333</name>
</gene>
<reference evidence="2" key="1">
    <citation type="submission" date="2022-12" db="EMBL/GenBank/DDBJ databases">
        <title>Chromosome-level genome assembly of the bean flower thrips Megalurothrips usitatus.</title>
        <authorList>
            <person name="Ma L."/>
            <person name="Liu Q."/>
            <person name="Li H."/>
            <person name="Cai W."/>
        </authorList>
    </citation>
    <scope>NUCLEOTIDE SEQUENCE</scope>
    <source>
        <strain evidence="2">Cailab_2022a</strain>
    </source>
</reference>
<dbReference type="EMBL" id="JAPTSV010000004">
    <property type="protein sequence ID" value="KAJ1528965.1"/>
    <property type="molecule type" value="Genomic_DNA"/>
</dbReference>
<feature type="signal peptide" evidence="1">
    <location>
        <begin position="1"/>
        <end position="25"/>
    </location>
</feature>
<evidence type="ECO:0000313" key="3">
    <source>
        <dbReference type="Proteomes" id="UP001075354"/>
    </source>
</evidence>
<organism evidence="2 3">
    <name type="scientific">Megalurothrips usitatus</name>
    <name type="common">bean blossom thrips</name>
    <dbReference type="NCBI Taxonomy" id="439358"/>
    <lineage>
        <taxon>Eukaryota</taxon>
        <taxon>Metazoa</taxon>
        <taxon>Ecdysozoa</taxon>
        <taxon>Arthropoda</taxon>
        <taxon>Hexapoda</taxon>
        <taxon>Insecta</taxon>
        <taxon>Pterygota</taxon>
        <taxon>Neoptera</taxon>
        <taxon>Paraneoptera</taxon>
        <taxon>Thysanoptera</taxon>
        <taxon>Terebrantia</taxon>
        <taxon>Thripoidea</taxon>
        <taxon>Thripidae</taxon>
        <taxon>Megalurothrips</taxon>
    </lineage>
</organism>
<evidence type="ECO:0000313" key="2">
    <source>
        <dbReference type="EMBL" id="KAJ1528965.1"/>
    </source>
</evidence>